<gene>
    <name evidence="2" type="ordered locus">VSAL_II0644</name>
</gene>
<evidence type="ECO:0000313" key="3">
    <source>
        <dbReference type="Proteomes" id="UP000001730"/>
    </source>
</evidence>
<feature type="transmembrane region" description="Helical" evidence="1">
    <location>
        <begin position="20"/>
        <end position="41"/>
    </location>
</feature>
<dbReference type="HOGENOM" id="CLU_2406830_0_0_6"/>
<keyword evidence="3" id="KW-1185">Reference proteome</keyword>
<sequence>MYYEYEKHKRLSMVDLYINTKLFGCYVSLLFTSVLINTSIIKCHKRTHFYFSVFPYDSGIFYIMHTNTPWFSLVKETAQHQRERIIKRGHNK</sequence>
<protein>
    <submittedName>
        <fullName evidence="2">Membrane protein</fullName>
    </submittedName>
</protein>
<reference evidence="2 3" key="1">
    <citation type="journal article" date="2008" name="BMC Genomics">
        <title>The genome sequence of the fish pathogen Aliivibrio salmonicida strain LFI1238 shows extensive evidence of gene decay.</title>
        <authorList>
            <person name="Hjerde E."/>
            <person name="Lorentzen M.S."/>
            <person name="Holden M.T."/>
            <person name="Seeger K."/>
            <person name="Paulsen S."/>
            <person name="Bason N."/>
            <person name="Churcher C."/>
            <person name="Harris D."/>
            <person name="Norbertczak H."/>
            <person name="Quail M.A."/>
            <person name="Sanders S."/>
            <person name="Thurston S."/>
            <person name="Parkhill J."/>
            <person name="Willassen N.P."/>
            <person name="Thomson N.R."/>
        </authorList>
    </citation>
    <scope>NUCLEOTIDE SEQUENCE [LARGE SCALE GENOMIC DNA]</scope>
    <source>
        <strain evidence="2 3">LFI1238</strain>
    </source>
</reference>
<keyword evidence="1" id="KW-0472">Membrane</keyword>
<evidence type="ECO:0000313" key="2">
    <source>
        <dbReference type="EMBL" id="CAQ81398.1"/>
    </source>
</evidence>
<dbReference type="KEGG" id="vsa:VSAL_II0644"/>
<keyword evidence="1" id="KW-0812">Transmembrane</keyword>
<dbReference type="Proteomes" id="UP000001730">
    <property type="component" value="Chromosome 2"/>
</dbReference>
<proteinExistence type="predicted"/>
<organism evidence="2 3">
    <name type="scientific">Aliivibrio salmonicida (strain LFI1238)</name>
    <name type="common">Vibrio salmonicida (strain LFI1238)</name>
    <dbReference type="NCBI Taxonomy" id="316275"/>
    <lineage>
        <taxon>Bacteria</taxon>
        <taxon>Pseudomonadati</taxon>
        <taxon>Pseudomonadota</taxon>
        <taxon>Gammaproteobacteria</taxon>
        <taxon>Vibrionales</taxon>
        <taxon>Vibrionaceae</taxon>
        <taxon>Aliivibrio</taxon>
    </lineage>
</organism>
<name>B6ERR4_ALISL</name>
<evidence type="ECO:0000256" key="1">
    <source>
        <dbReference type="SAM" id="Phobius"/>
    </source>
</evidence>
<dbReference type="AlphaFoldDB" id="B6ERR4"/>
<accession>B6ERR4</accession>
<keyword evidence="1" id="KW-1133">Transmembrane helix</keyword>
<dbReference type="EMBL" id="FM178380">
    <property type="protein sequence ID" value="CAQ81398.1"/>
    <property type="molecule type" value="Genomic_DNA"/>
</dbReference>